<evidence type="ECO:0000313" key="9">
    <source>
        <dbReference type="Proteomes" id="UP000484885"/>
    </source>
</evidence>
<dbReference type="SUPFAM" id="SSF53335">
    <property type="entry name" value="S-adenosyl-L-methionine-dependent methyltransferases"/>
    <property type="match status" value="1"/>
</dbReference>
<dbReference type="PANTHER" id="PTHR23417">
    <property type="entry name" value="3-DEOXY-D-MANNO-OCTULOSONIC-ACID TRANSFERASE/TRNA GUANINE-N 7 - -METHYLTRANSFERASE"/>
    <property type="match status" value="1"/>
</dbReference>
<evidence type="ECO:0000256" key="2">
    <source>
        <dbReference type="ARBA" id="ARBA00003015"/>
    </source>
</evidence>
<organism evidence="8 9">
    <name type="scientific">Wenzhouxiangella limi</name>
    <dbReference type="NCBI Taxonomy" id="2707351"/>
    <lineage>
        <taxon>Bacteria</taxon>
        <taxon>Pseudomonadati</taxon>
        <taxon>Pseudomonadota</taxon>
        <taxon>Gammaproteobacteria</taxon>
        <taxon>Chromatiales</taxon>
        <taxon>Wenzhouxiangellaceae</taxon>
        <taxon>Wenzhouxiangella</taxon>
    </lineage>
</organism>
<dbReference type="GO" id="GO:0008176">
    <property type="term" value="F:tRNA (guanine(46)-N7)-methyltransferase activity"/>
    <property type="evidence" value="ECO:0007669"/>
    <property type="project" value="UniProtKB-EC"/>
</dbReference>
<dbReference type="PROSITE" id="PS51625">
    <property type="entry name" value="SAM_MT_TRMB"/>
    <property type="match status" value="1"/>
</dbReference>
<evidence type="ECO:0000256" key="6">
    <source>
        <dbReference type="ARBA" id="ARBA00022691"/>
    </source>
</evidence>
<evidence type="ECO:0000256" key="3">
    <source>
        <dbReference type="ARBA" id="ARBA00011977"/>
    </source>
</evidence>
<keyword evidence="5 8" id="KW-0808">Transferase</keyword>
<evidence type="ECO:0000313" key="8">
    <source>
        <dbReference type="EMBL" id="NDY96611.1"/>
    </source>
</evidence>
<keyword evidence="6" id="KW-0949">S-adenosyl-L-methionine</keyword>
<accession>A0A845V8Y0</accession>
<evidence type="ECO:0000256" key="4">
    <source>
        <dbReference type="ARBA" id="ARBA00022603"/>
    </source>
</evidence>
<keyword evidence="9" id="KW-1185">Reference proteome</keyword>
<name>A0A845V8Y0_9GAMM</name>
<gene>
    <name evidence="8" type="ORF">G3I74_12815</name>
</gene>
<protein>
    <recommendedName>
        <fullName evidence="3">tRNA (guanine(46)-N(7))-methyltransferase</fullName>
        <ecNumber evidence="3">2.1.1.33</ecNumber>
    </recommendedName>
</protein>
<dbReference type="InterPro" id="IPR003358">
    <property type="entry name" value="tRNA_(Gua-N-7)_MeTrfase_Trmb"/>
</dbReference>
<evidence type="ECO:0000256" key="1">
    <source>
        <dbReference type="ARBA" id="ARBA00000142"/>
    </source>
</evidence>
<comment type="function">
    <text evidence="2">Catalyzes the formation of N(7)-methylguanine at position 46 (m7G46) in tRNA.</text>
</comment>
<dbReference type="EC" id="2.1.1.33" evidence="3"/>
<dbReference type="EMBL" id="JAAGSC010000043">
    <property type="protein sequence ID" value="NDY96611.1"/>
    <property type="molecule type" value="Genomic_DNA"/>
</dbReference>
<dbReference type="Pfam" id="PF02390">
    <property type="entry name" value="Methyltransf_4"/>
    <property type="match status" value="1"/>
</dbReference>
<dbReference type="Gene3D" id="3.40.50.150">
    <property type="entry name" value="Vaccinia Virus protein VP39"/>
    <property type="match status" value="1"/>
</dbReference>
<keyword evidence="7" id="KW-0819">tRNA processing</keyword>
<comment type="catalytic activity">
    <reaction evidence="1">
        <text>guanosine(46) in tRNA + S-adenosyl-L-methionine = N(7)-methylguanosine(46) in tRNA + S-adenosyl-L-homocysteine</text>
        <dbReference type="Rhea" id="RHEA:42708"/>
        <dbReference type="Rhea" id="RHEA-COMP:10188"/>
        <dbReference type="Rhea" id="RHEA-COMP:10189"/>
        <dbReference type="ChEBI" id="CHEBI:57856"/>
        <dbReference type="ChEBI" id="CHEBI:59789"/>
        <dbReference type="ChEBI" id="CHEBI:74269"/>
        <dbReference type="ChEBI" id="CHEBI:74480"/>
        <dbReference type="EC" id="2.1.1.33"/>
    </reaction>
</comment>
<dbReference type="PANTHER" id="PTHR23417:SF14">
    <property type="entry name" value="PENTACOTRIPEPTIDE-REPEAT REGION OF PRORP DOMAIN-CONTAINING PROTEIN"/>
    <property type="match status" value="1"/>
</dbReference>
<dbReference type="GO" id="GO:0043527">
    <property type="term" value="C:tRNA methyltransferase complex"/>
    <property type="evidence" value="ECO:0007669"/>
    <property type="project" value="TreeGrafter"/>
</dbReference>
<dbReference type="AlphaFoldDB" id="A0A845V8Y0"/>
<reference evidence="8 9" key="1">
    <citation type="submission" date="2020-02" db="EMBL/GenBank/DDBJ databases">
        <authorList>
            <person name="Zhang X.-Y."/>
        </authorList>
    </citation>
    <scope>NUCLEOTIDE SEQUENCE [LARGE SCALE GENOMIC DNA]</scope>
    <source>
        <strain evidence="8 9">C33</strain>
    </source>
</reference>
<proteinExistence type="predicted"/>
<dbReference type="Proteomes" id="UP000484885">
    <property type="component" value="Unassembled WGS sequence"/>
</dbReference>
<dbReference type="CDD" id="cd02440">
    <property type="entry name" value="AdoMet_MTases"/>
    <property type="match status" value="1"/>
</dbReference>
<dbReference type="InterPro" id="IPR029063">
    <property type="entry name" value="SAM-dependent_MTases_sf"/>
</dbReference>
<evidence type="ECO:0000256" key="7">
    <source>
        <dbReference type="ARBA" id="ARBA00022694"/>
    </source>
</evidence>
<keyword evidence="4 8" id="KW-0489">Methyltransferase</keyword>
<sequence length="214" mass="24182">MAESRVPWSSQPGPHRRLDEVVRRHLSTIWRQPVHGFSQAAFDVVGHLAETDLILDAGCGTAQSTAALARRFPDHTVIGVDRSKSRLARAPDLPGNAFAVRADLADFWRLARMAGWQLRRHYLLYPNPWPKPGHLQRRWHAHPVWPDLLALGGWLELRTNFDRYAEEFARALELAGHPSHLQVLSLAPEAAISAFETKYARSGHRLYRVTADLG</sequence>
<comment type="caution">
    <text evidence="8">The sequence shown here is derived from an EMBL/GenBank/DDBJ whole genome shotgun (WGS) entry which is preliminary data.</text>
</comment>
<dbReference type="RefSeq" id="WP_164211997.1">
    <property type="nucleotide sequence ID" value="NZ_JAAGSC010000043.1"/>
</dbReference>
<evidence type="ECO:0000256" key="5">
    <source>
        <dbReference type="ARBA" id="ARBA00022679"/>
    </source>
</evidence>